<keyword evidence="5" id="KW-0627">Porphyrin biosynthesis</keyword>
<dbReference type="EMBL" id="JASKHM010000007">
    <property type="protein sequence ID" value="MEQ4483539.1"/>
    <property type="molecule type" value="Genomic_DNA"/>
</dbReference>
<sequence>MSQWYPIMLKVEGRKCVVIGGGSVAQRKTAGLLEANAIVEVISPRVTPKLLEWAETGRLRIREREAQESDIEGAILVFAATDRPEINKWVAEVAEKRAIPVNVADDGDEGDFLVPAVLRRGKLVLTASASGAGPALASRIVKELADQYGPEYKENIEALKAIRAIVKAEVSDLSDRRALLQAAVTDEALEEWRSTDWIQDKDRLIARLRQRLHDRRDT</sequence>
<dbReference type="NCBIfam" id="TIGR01470">
    <property type="entry name" value="cysG_Nterm"/>
    <property type="match status" value="1"/>
</dbReference>
<keyword evidence="8" id="KW-1185">Reference proteome</keyword>
<dbReference type="SUPFAM" id="SSF75615">
    <property type="entry name" value="Siroheme synthase middle domains-like"/>
    <property type="match status" value="1"/>
</dbReference>
<comment type="catalytic activity">
    <reaction evidence="6">
        <text>precorrin-2 + NAD(+) = sirohydrochlorin + NADH + 2 H(+)</text>
        <dbReference type="Rhea" id="RHEA:15613"/>
        <dbReference type="ChEBI" id="CHEBI:15378"/>
        <dbReference type="ChEBI" id="CHEBI:57540"/>
        <dbReference type="ChEBI" id="CHEBI:57945"/>
        <dbReference type="ChEBI" id="CHEBI:58351"/>
        <dbReference type="ChEBI" id="CHEBI:58827"/>
        <dbReference type="EC" id="1.3.1.76"/>
    </reaction>
</comment>
<dbReference type="PANTHER" id="PTHR35330:SF1">
    <property type="entry name" value="SIROHEME BIOSYNTHESIS PROTEIN MET8"/>
    <property type="match status" value="1"/>
</dbReference>
<dbReference type="EC" id="1.3.1.76" evidence="2"/>
<accession>A0ABV1KTV9</accession>
<dbReference type="InterPro" id="IPR042518">
    <property type="entry name" value="SirC_C"/>
</dbReference>
<protein>
    <recommendedName>
        <fullName evidence="2">precorrin-2 dehydrogenase</fullName>
        <ecNumber evidence="2">1.3.1.76</ecNumber>
    </recommendedName>
</protein>
<comment type="caution">
    <text evidence="7">The sequence shown here is derived from an EMBL/GenBank/DDBJ whole genome shotgun (WGS) entry which is preliminary data.</text>
</comment>
<proteinExistence type="predicted"/>
<name>A0ABV1KTV9_9BACL</name>
<organism evidence="7 8">
    <name type="scientific">Cohnella silvisoli</name>
    <dbReference type="NCBI Taxonomy" id="2873699"/>
    <lineage>
        <taxon>Bacteria</taxon>
        <taxon>Bacillati</taxon>
        <taxon>Bacillota</taxon>
        <taxon>Bacilli</taxon>
        <taxon>Bacillales</taxon>
        <taxon>Paenibacillaceae</taxon>
        <taxon>Cohnella</taxon>
    </lineage>
</organism>
<dbReference type="SUPFAM" id="SSF51735">
    <property type="entry name" value="NAD(P)-binding Rossmann-fold domains"/>
    <property type="match status" value="1"/>
</dbReference>
<keyword evidence="4" id="KW-0520">NAD</keyword>
<evidence type="ECO:0000256" key="3">
    <source>
        <dbReference type="ARBA" id="ARBA00023002"/>
    </source>
</evidence>
<dbReference type="InterPro" id="IPR028161">
    <property type="entry name" value="Met8-like"/>
</dbReference>
<dbReference type="InterPro" id="IPR036291">
    <property type="entry name" value="NAD(P)-bd_dom_sf"/>
</dbReference>
<dbReference type="RefSeq" id="WP_232185732.1">
    <property type="nucleotide sequence ID" value="NZ_JAIOAP010000006.1"/>
</dbReference>
<dbReference type="Gene3D" id="3.40.50.720">
    <property type="entry name" value="NAD(P)-binding Rossmann-like Domain"/>
    <property type="match status" value="1"/>
</dbReference>
<dbReference type="InterPro" id="IPR006367">
    <property type="entry name" value="Sirohaem_synthase_N"/>
</dbReference>
<reference evidence="7 8" key="1">
    <citation type="journal article" date="2023" name="Genome Announc.">
        <title>Pan-Genome Analyses of the Genus Cohnella and Proposal of the Novel Species Cohnella silvisoli sp. nov., Isolated from Forest Soil.</title>
        <authorList>
            <person name="Wang C."/>
            <person name="Mao L."/>
            <person name="Bao G."/>
            <person name="Zhu H."/>
        </authorList>
    </citation>
    <scope>NUCLEOTIDE SEQUENCE [LARGE SCALE GENOMIC DNA]</scope>
    <source>
        <strain evidence="7 8">NL03-T5-1</strain>
    </source>
</reference>
<dbReference type="PANTHER" id="PTHR35330">
    <property type="entry name" value="SIROHEME BIOSYNTHESIS PROTEIN MET8"/>
    <property type="match status" value="1"/>
</dbReference>
<dbReference type="Gene3D" id="1.10.8.610">
    <property type="entry name" value="SirC, precorrin-2 dehydrogenase, C-terminal helical domain-like"/>
    <property type="match status" value="1"/>
</dbReference>
<evidence type="ECO:0000313" key="8">
    <source>
        <dbReference type="Proteomes" id="UP001493487"/>
    </source>
</evidence>
<comment type="pathway">
    <text evidence="1">Porphyrin-containing compound metabolism; siroheme biosynthesis; sirohydrochlorin from precorrin-2: step 1/1.</text>
</comment>
<evidence type="ECO:0000256" key="5">
    <source>
        <dbReference type="ARBA" id="ARBA00023244"/>
    </source>
</evidence>
<evidence type="ECO:0000256" key="2">
    <source>
        <dbReference type="ARBA" id="ARBA00012400"/>
    </source>
</evidence>
<evidence type="ECO:0000256" key="1">
    <source>
        <dbReference type="ARBA" id="ARBA00005010"/>
    </source>
</evidence>
<dbReference type="Proteomes" id="UP001493487">
    <property type="component" value="Unassembled WGS sequence"/>
</dbReference>
<gene>
    <name evidence="7" type="ORF">QJS35_14185</name>
</gene>
<evidence type="ECO:0000256" key="6">
    <source>
        <dbReference type="ARBA" id="ARBA00047561"/>
    </source>
</evidence>
<dbReference type="Pfam" id="PF13241">
    <property type="entry name" value="NAD_binding_7"/>
    <property type="match status" value="1"/>
</dbReference>
<keyword evidence="3" id="KW-0560">Oxidoreductase</keyword>
<evidence type="ECO:0000256" key="4">
    <source>
        <dbReference type="ARBA" id="ARBA00023027"/>
    </source>
</evidence>
<evidence type="ECO:0000313" key="7">
    <source>
        <dbReference type="EMBL" id="MEQ4483539.1"/>
    </source>
</evidence>